<dbReference type="InterPro" id="IPR029045">
    <property type="entry name" value="ClpP/crotonase-like_dom_sf"/>
</dbReference>
<dbReference type="SUPFAM" id="SSF52096">
    <property type="entry name" value="ClpP/crotonase"/>
    <property type="match status" value="1"/>
</dbReference>
<dbReference type="Pfam" id="PF00574">
    <property type="entry name" value="CLP_protease"/>
    <property type="match status" value="1"/>
</dbReference>
<accession>A0A1H9Z8N2</accession>
<evidence type="ECO:0000313" key="2">
    <source>
        <dbReference type="Proteomes" id="UP000243819"/>
    </source>
</evidence>
<dbReference type="GO" id="GO:0008233">
    <property type="term" value="F:peptidase activity"/>
    <property type="evidence" value="ECO:0007669"/>
    <property type="project" value="UniProtKB-KW"/>
</dbReference>
<keyword evidence="1" id="KW-0378">Hydrolase</keyword>
<dbReference type="AlphaFoldDB" id="A0A1H9Z8N2"/>
<gene>
    <name evidence="1" type="ORF">SAMN03080614_100742</name>
</gene>
<sequence>MDFKQNQQNPNPHQGDTRVNIQQLGQLNVPAVDNSIHVMTIIGQVEGHTVLPPQNKTTKYEHIIPQLVAVEQNPNVKGLLVILNTVGGDVEAGLAIAEMIKSLTKPTVSLVLGGGHSIGVPIAVSTNYSFIAETATMTIHPVRLTGLVISVPQTYEYLDKMQDRIVRFVAENSNMTAEKFKELMFRTGELARDIGTVLVGKDAVKHGLIDEVGGLGDSVNKLKELIQRAEKQLH</sequence>
<name>A0A1H9Z8N2_9FIRM</name>
<dbReference type="InterPro" id="IPR023562">
    <property type="entry name" value="ClpP/TepA"/>
</dbReference>
<dbReference type="RefSeq" id="WP_091349237.1">
    <property type="nucleotide sequence ID" value="NZ_FOIF01000007.1"/>
</dbReference>
<evidence type="ECO:0000313" key="1">
    <source>
        <dbReference type="EMBL" id="SES77833.1"/>
    </source>
</evidence>
<keyword evidence="1" id="KW-0645">Protease</keyword>
<dbReference type="OrthoDB" id="1705851at2"/>
<dbReference type="Proteomes" id="UP000243819">
    <property type="component" value="Unassembled WGS sequence"/>
</dbReference>
<protein>
    <submittedName>
        <fullName evidence="1">ATP-dependent protease ClpP, protease subunit</fullName>
    </submittedName>
</protein>
<keyword evidence="2" id="KW-1185">Reference proteome</keyword>
<organism evidence="1 2">
    <name type="scientific">Anaerobranca gottschalkii DSM 13577</name>
    <dbReference type="NCBI Taxonomy" id="1120990"/>
    <lineage>
        <taxon>Bacteria</taxon>
        <taxon>Bacillati</taxon>
        <taxon>Bacillota</taxon>
        <taxon>Clostridia</taxon>
        <taxon>Eubacteriales</taxon>
        <taxon>Proteinivoracaceae</taxon>
        <taxon>Anaerobranca</taxon>
    </lineage>
</organism>
<dbReference type="GO" id="GO:0006508">
    <property type="term" value="P:proteolysis"/>
    <property type="evidence" value="ECO:0007669"/>
    <property type="project" value="UniProtKB-KW"/>
</dbReference>
<dbReference type="STRING" id="1120990.SAMN03080614_100742"/>
<reference evidence="2" key="1">
    <citation type="submission" date="2016-10" db="EMBL/GenBank/DDBJ databases">
        <authorList>
            <person name="Varghese N."/>
            <person name="Submissions S."/>
        </authorList>
    </citation>
    <scope>NUCLEOTIDE SEQUENCE [LARGE SCALE GENOMIC DNA]</scope>
    <source>
        <strain evidence="2">DSM 13577</strain>
    </source>
</reference>
<proteinExistence type="predicted"/>
<dbReference type="EMBL" id="FOIF01000007">
    <property type="protein sequence ID" value="SES77833.1"/>
    <property type="molecule type" value="Genomic_DNA"/>
</dbReference>
<dbReference type="Gene3D" id="3.90.226.10">
    <property type="entry name" value="2-enoyl-CoA Hydratase, Chain A, domain 1"/>
    <property type="match status" value="1"/>
</dbReference>